<dbReference type="SFLD" id="SFLDG00358">
    <property type="entry name" value="Main_(cytGST)"/>
    <property type="match status" value="1"/>
</dbReference>
<dbReference type="Gene3D" id="1.20.1050.10">
    <property type="match status" value="1"/>
</dbReference>
<dbReference type="SFLD" id="SFLDG01150">
    <property type="entry name" value="Main.1:_Beta-like"/>
    <property type="match status" value="1"/>
</dbReference>
<comment type="caution">
    <text evidence="4">The sequence shown here is derived from an EMBL/GenBank/DDBJ whole genome shotgun (WGS) entry which is preliminary data.</text>
</comment>
<dbReference type="InterPro" id="IPR040079">
    <property type="entry name" value="Glutathione_S-Trfase"/>
</dbReference>
<reference evidence="4 5" key="1">
    <citation type="submission" date="2018-10" db="EMBL/GenBank/DDBJ databases">
        <title>Histidinibacterium lentulum gen. nov., sp. nov., a marine bacterium from the culture broth of Picochlorum sp. 122.</title>
        <authorList>
            <person name="Wang G."/>
        </authorList>
    </citation>
    <scope>NUCLEOTIDE SEQUENCE [LARGE SCALE GENOMIC DNA]</scope>
    <source>
        <strain evidence="4 5">B17</strain>
    </source>
</reference>
<protein>
    <submittedName>
        <fullName evidence="4">Glutathione S-transferase family protein</fullName>
    </submittedName>
</protein>
<name>A0A3N2R7X1_9RHOB</name>
<evidence type="ECO:0000313" key="5">
    <source>
        <dbReference type="Proteomes" id="UP000268016"/>
    </source>
</evidence>
<feature type="domain" description="GST N-terminal" evidence="2">
    <location>
        <begin position="1"/>
        <end position="82"/>
    </location>
</feature>
<dbReference type="PROSITE" id="PS50404">
    <property type="entry name" value="GST_NTER"/>
    <property type="match status" value="1"/>
</dbReference>
<evidence type="ECO:0000259" key="2">
    <source>
        <dbReference type="PROSITE" id="PS50404"/>
    </source>
</evidence>
<dbReference type="SUPFAM" id="SSF52833">
    <property type="entry name" value="Thioredoxin-like"/>
    <property type="match status" value="1"/>
</dbReference>
<dbReference type="InterPro" id="IPR010987">
    <property type="entry name" value="Glutathione-S-Trfase_C-like"/>
</dbReference>
<dbReference type="Pfam" id="PF00043">
    <property type="entry name" value="GST_C"/>
    <property type="match status" value="1"/>
</dbReference>
<gene>
    <name evidence="4" type="ORF">EAT49_04470</name>
</gene>
<dbReference type="Proteomes" id="UP000268016">
    <property type="component" value="Unassembled WGS sequence"/>
</dbReference>
<accession>A0A3N2R7X1</accession>
<dbReference type="InterPro" id="IPR036249">
    <property type="entry name" value="Thioredoxin-like_sf"/>
</dbReference>
<evidence type="ECO:0000256" key="1">
    <source>
        <dbReference type="RuleBase" id="RU003494"/>
    </source>
</evidence>
<evidence type="ECO:0000313" key="4">
    <source>
        <dbReference type="EMBL" id="ROU03554.1"/>
    </source>
</evidence>
<proteinExistence type="inferred from homology"/>
<dbReference type="Gene3D" id="3.40.30.10">
    <property type="entry name" value="Glutaredoxin"/>
    <property type="match status" value="1"/>
</dbReference>
<dbReference type="SUPFAM" id="SSF47616">
    <property type="entry name" value="GST C-terminal domain-like"/>
    <property type="match status" value="1"/>
</dbReference>
<dbReference type="RefSeq" id="WP_123641089.1">
    <property type="nucleotide sequence ID" value="NZ_ML119082.1"/>
</dbReference>
<dbReference type="SFLD" id="SFLDS00019">
    <property type="entry name" value="Glutathione_Transferase_(cytos"/>
    <property type="match status" value="1"/>
</dbReference>
<dbReference type="PANTHER" id="PTHR44051">
    <property type="entry name" value="GLUTATHIONE S-TRANSFERASE-RELATED"/>
    <property type="match status" value="1"/>
</dbReference>
<dbReference type="EMBL" id="RDRB01000002">
    <property type="protein sequence ID" value="ROU03554.1"/>
    <property type="molecule type" value="Genomic_DNA"/>
</dbReference>
<dbReference type="PROSITE" id="PS50405">
    <property type="entry name" value="GST_CTER"/>
    <property type="match status" value="1"/>
</dbReference>
<dbReference type="OrthoDB" id="9810080at2"/>
<dbReference type="PANTHER" id="PTHR44051:SF2">
    <property type="entry name" value="HYPOTHETICAL GLUTATHIONE S-TRANSFERASE LIKE PROTEIN"/>
    <property type="match status" value="1"/>
</dbReference>
<sequence length="215" mass="23856">MTLRLTCFGESGNAYKVALALELMGETWAPVHVDFFAGETRGPEYRALNSMGEVPVLIDGGTVVTQSGLILEHLAARTGRLAGQTPEARREVLRWLFFDASKVSGQAGPLRFNMNFLPEAERDAGANAWLSMRLHSALKVMEAHLAQHDWLADRHVTIADCAACGYLFYDEPFTFDRAAWPAIDAWLSRIAALPGWKHPYELMRRAFPPCAPEAP</sequence>
<dbReference type="InterPro" id="IPR004045">
    <property type="entry name" value="Glutathione_S-Trfase_N"/>
</dbReference>
<dbReference type="GO" id="GO:0016740">
    <property type="term" value="F:transferase activity"/>
    <property type="evidence" value="ECO:0007669"/>
    <property type="project" value="UniProtKB-KW"/>
</dbReference>
<keyword evidence="4" id="KW-0808">Transferase</keyword>
<dbReference type="Pfam" id="PF02798">
    <property type="entry name" value="GST_N"/>
    <property type="match status" value="1"/>
</dbReference>
<comment type="similarity">
    <text evidence="1">Belongs to the GST superfamily.</text>
</comment>
<dbReference type="AlphaFoldDB" id="A0A3N2R7X1"/>
<dbReference type="CDD" id="cd03056">
    <property type="entry name" value="GST_N_4"/>
    <property type="match status" value="1"/>
</dbReference>
<dbReference type="InterPro" id="IPR004046">
    <property type="entry name" value="GST_C"/>
</dbReference>
<feature type="domain" description="GST C-terminal" evidence="3">
    <location>
        <begin position="85"/>
        <end position="215"/>
    </location>
</feature>
<keyword evidence="5" id="KW-1185">Reference proteome</keyword>
<dbReference type="InterPro" id="IPR036282">
    <property type="entry name" value="Glutathione-S-Trfase_C_sf"/>
</dbReference>
<organism evidence="4 5">
    <name type="scientific">Histidinibacterium lentulum</name>
    <dbReference type="NCBI Taxonomy" id="2480588"/>
    <lineage>
        <taxon>Bacteria</taxon>
        <taxon>Pseudomonadati</taxon>
        <taxon>Pseudomonadota</taxon>
        <taxon>Alphaproteobacteria</taxon>
        <taxon>Rhodobacterales</taxon>
        <taxon>Paracoccaceae</taxon>
        <taxon>Histidinibacterium</taxon>
    </lineage>
</organism>
<evidence type="ECO:0000259" key="3">
    <source>
        <dbReference type="PROSITE" id="PS50405"/>
    </source>
</evidence>